<evidence type="ECO:0000313" key="3">
    <source>
        <dbReference type="Proteomes" id="UP000297729"/>
    </source>
</evidence>
<organism evidence="2 3">
    <name type="scientific">Duganella callida</name>
    <dbReference type="NCBI Taxonomy" id="2561932"/>
    <lineage>
        <taxon>Bacteria</taxon>
        <taxon>Pseudomonadati</taxon>
        <taxon>Pseudomonadota</taxon>
        <taxon>Betaproteobacteria</taxon>
        <taxon>Burkholderiales</taxon>
        <taxon>Oxalobacteraceae</taxon>
        <taxon>Telluria group</taxon>
        <taxon>Duganella</taxon>
    </lineage>
</organism>
<comment type="caution">
    <text evidence="2">The sequence shown here is derived from an EMBL/GenBank/DDBJ whole genome shotgun (WGS) entry which is preliminary data.</text>
</comment>
<evidence type="ECO:0000256" key="1">
    <source>
        <dbReference type="SAM" id="MobiDB-lite"/>
    </source>
</evidence>
<accession>A0A4Y9S398</accession>
<feature type="compositionally biased region" description="Pro residues" evidence="1">
    <location>
        <begin position="60"/>
        <end position="78"/>
    </location>
</feature>
<dbReference type="EMBL" id="SPVG01000245">
    <property type="protein sequence ID" value="TFW15975.1"/>
    <property type="molecule type" value="Genomic_DNA"/>
</dbReference>
<dbReference type="AlphaFoldDB" id="A0A4Y9S398"/>
<dbReference type="Proteomes" id="UP000297729">
    <property type="component" value="Unassembled WGS sequence"/>
</dbReference>
<sequence length="78" mass="8630">MTTSYTCTGFEKTGDVELLDGSGNHFTTIVASRCFAEWYCAEHGYTWRWRDGIDPDDPSTWPPPPEDPPPDPAPAPTA</sequence>
<keyword evidence="3" id="KW-1185">Reference proteome</keyword>
<dbReference type="RefSeq" id="WP_135204261.1">
    <property type="nucleotide sequence ID" value="NZ_SPVG01000245.1"/>
</dbReference>
<reference evidence="2 3" key="1">
    <citation type="submission" date="2019-03" db="EMBL/GenBank/DDBJ databases">
        <title>Draft Genome Sequence of Duganella callidus sp. nov., a Novel Duganella Species Isolated from Cultivated Soil.</title>
        <authorList>
            <person name="Raths R."/>
            <person name="Peta V."/>
            <person name="Bucking H."/>
        </authorList>
    </citation>
    <scope>NUCLEOTIDE SEQUENCE [LARGE SCALE GENOMIC DNA]</scope>
    <source>
        <strain evidence="2 3">DN04</strain>
    </source>
</reference>
<protein>
    <submittedName>
        <fullName evidence="2">Uncharacterized protein</fullName>
    </submittedName>
</protein>
<name>A0A4Y9S398_9BURK</name>
<proteinExistence type="predicted"/>
<evidence type="ECO:0000313" key="2">
    <source>
        <dbReference type="EMBL" id="TFW15975.1"/>
    </source>
</evidence>
<feature type="region of interest" description="Disordered" evidence="1">
    <location>
        <begin position="51"/>
        <end position="78"/>
    </location>
</feature>
<gene>
    <name evidence="2" type="ORF">E4L98_25105</name>
</gene>